<evidence type="ECO:0000259" key="5">
    <source>
        <dbReference type="PROSITE" id="PS51007"/>
    </source>
</evidence>
<feature type="domain" description="Cytochrome c" evidence="5">
    <location>
        <begin position="375"/>
        <end position="499"/>
    </location>
</feature>
<keyword evidence="1 3" id="KW-0479">Metal-binding</keyword>
<dbReference type="RefSeq" id="WP_085518794.1">
    <property type="nucleotide sequence ID" value="NZ_FXAW01000009.1"/>
</dbReference>
<evidence type="ECO:0000313" key="6">
    <source>
        <dbReference type="EMBL" id="SMG50386.1"/>
    </source>
</evidence>
<feature type="signal peptide" evidence="4">
    <location>
        <begin position="1"/>
        <end position="24"/>
    </location>
</feature>
<evidence type="ECO:0000256" key="3">
    <source>
        <dbReference type="PROSITE-ProRule" id="PRU00433"/>
    </source>
</evidence>
<keyword evidence="4" id="KW-0732">Signal</keyword>
<dbReference type="GO" id="GO:0020037">
    <property type="term" value="F:heme binding"/>
    <property type="evidence" value="ECO:0007669"/>
    <property type="project" value="InterPro"/>
</dbReference>
<dbReference type="PROSITE" id="PS51007">
    <property type="entry name" value="CYTC"/>
    <property type="match status" value="1"/>
</dbReference>
<evidence type="ECO:0000256" key="1">
    <source>
        <dbReference type="ARBA" id="ARBA00022723"/>
    </source>
</evidence>
<proteinExistence type="predicted"/>
<dbReference type="OrthoDB" id="8830878at2"/>
<sequence length="500" mass="56300">MFRSKPLNLSAFTAIALISIFWSACSQKKEEYKAEDSKPLNEEIILKPFADNNGVYPPDSIYSGPFFKANYNYPKSVAAKNYPWEKITQGQAITRENASDYVMSIREYIYDAMQVMINEPKKWPNSEYRKDWYNMAWSAQAYQGPGWEGLETVYGTMTGQVLKNDIFKDYGFEGPMQNHALVYYNDVASLTLDKLWKSNDTSGFYPEYTTEAAQFEQNAIIIKAAGTTATGEDWDIMKGAGTFPIYREMAYGPEKDKGPVLQELAWIQFDIIIKDTIAAPETGWVFSTFIYDKESQGKSTFDRLELLGVAWGNDPKQMDTTKSLNQTYLNPSAPDYYQANIGYGDRLSGPIDVAMVGGITADGSADSVFVLDKAGKASGGKSYLHFRASACLSCHGTATFPPQNDFYPSPKQNLVYTDTLYNPASKGWSNYYQNRAGTETMPALDGEQKAVMALDYDLFMQFALNNSRLAGNYEDKPEQPKGYKPLDHQKYPVLYMPRSK</sequence>
<dbReference type="GO" id="GO:0046872">
    <property type="term" value="F:metal ion binding"/>
    <property type="evidence" value="ECO:0007669"/>
    <property type="project" value="UniProtKB-KW"/>
</dbReference>
<keyword evidence="7" id="KW-1185">Reference proteome</keyword>
<keyword evidence="3" id="KW-0349">Heme</keyword>
<dbReference type="PROSITE" id="PS51257">
    <property type="entry name" value="PROKAR_LIPOPROTEIN"/>
    <property type="match status" value="1"/>
</dbReference>
<dbReference type="Proteomes" id="UP000193804">
    <property type="component" value="Unassembled WGS sequence"/>
</dbReference>
<evidence type="ECO:0000256" key="2">
    <source>
        <dbReference type="ARBA" id="ARBA00023004"/>
    </source>
</evidence>
<feature type="chain" id="PRO_5013185898" description="Cytochrome c domain-containing protein" evidence="4">
    <location>
        <begin position="25"/>
        <end position="500"/>
    </location>
</feature>
<dbReference type="EMBL" id="FXAW01000009">
    <property type="protein sequence ID" value="SMG50386.1"/>
    <property type="molecule type" value="Genomic_DNA"/>
</dbReference>
<keyword evidence="2 3" id="KW-0408">Iron</keyword>
<organism evidence="6 7">
    <name type="scientific">Marivirga sericea</name>
    <dbReference type="NCBI Taxonomy" id="1028"/>
    <lineage>
        <taxon>Bacteria</taxon>
        <taxon>Pseudomonadati</taxon>
        <taxon>Bacteroidota</taxon>
        <taxon>Cytophagia</taxon>
        <taxon>Cytophagales</taxon>
        <taxon>Marivirgaceae</taxon>
        <taxon>Marivirga</taxon>
    </lineage>
</organism>
<protein>
    <recommendedName>
        <fullName evidence="5">Cytochrome c domain-containing protein</fullName>
    </recommendedName>
</protein>
<dbReference type="STRING" id="1028.SAMN05661096_03665"/>
<evidence type="ECO:0000256" key="4">
    <source>
        <dbReference type="SAM" id="SignalP"/>
    </source>
</evidence>
<dbReference type="InterPro" id="IPR009056">
    <property type="entry name" value="Cyt_c-like_dom"/>
</dbReference>
<accession>A0A1X7L965</accession>
<dbReference type="GO" id="GO:0009055">
    <property type="term" value="F:electron transfer activity"/>
    <property type="evidence" value="ECO:0007669"/>
    <property type="project" value="InterPro"/>
</dbReference>
<name>A0A1X7L965_9BACT</name>
<evidence type="ECO:0000313" key="7">
    <source>
        <dbReference type="Proteomes" id="UP000193804"/>
    </source>
</evidence>
<gene>
    <name evidence="6" type="ORF">SAMN05661096_03665</name>
</gene>
<dbReference type="AlphaFoldDB" id="A0A1X7L965"/>
<reference evidence="7" key="1">
    <citation type="submission" date="2017-04" db="EMBL/GenBank/DDBJ databases">
        <authorList>
            <person name="Varghese N."/>
            <person name="Submissions S."/>
        </authorList>
    </citation>
    <scope>NUCLEOTIDE SEQUENCE [LARGE SCALE GENOMIC DNA]</scope>
    <source>
        <strain evidence="7">DSM 4125</strain>
    </source>
</reference>